<proteinExistence type="predicted"/>
<dbReference type="GO" id="GO:0010945">
    <property type="term" value="F:coenzyme A diphosphatase activity"/>
    <property type="evidence" value="ECO:0007669"/>
    <property type="project" value="InterPro"/>
</dbReference>
<evidence type="ECO:0000256" key="4">
    <source>
        <dbReference type="ARBA" id="ARBA00022801"/>
    </source>
</evidence>
<dbReference type="KEGG" id="cput:CONPUDRAFT_111438"/>
<keyword evidence="9" id="KW-1185">Reference proteome</keyword>
<dbReference type="PANTHER" id="PTHR12992:SF45">
    <property type="entry name" value="NUDIX HYDROLASE DOMAIN-CONTAINING PROTEIN"/>
    <property type="match status" value="1"/>
</dbReference>
<dbReference type="GO" id="GO:0008893">
    <property type="term" value="F:guanosine-3',5'-bis(diphosphate) 3'-diphosphatase activity"/>
    <property type="evidence" value="ECO:0007669"/>
    <property type="project" value="UniProtKB-ARBA"/>
</dbReference>
<dbReference type="GO" id="GO:0046872">
    <property type="term" value="F:metal ion binding"/>
    <property type="evidence" value="ECO:0007669"/>
    <property type="project" value="UniProtKB-KW"/>
</dbReference>
<name>A0A5M3MBZ4_CONPW</name>
<gene>
    <name evidence="8" type="ORF">CONPUDRAFT_111438</name>
</gene>
<comment type="caution">
    <text evidence="8">The sequence shown here is derived from an EMBL/GenBank/DDBJ whole genome shotgun (WGS) entry which is preliminary data.</text>
</comment>
<dbReference type="InterPro" id="IPR045121">
    <property type="entry name" value="CoAse"/>
</dbReference>
<evidence type="ECO:0000256" key="5">
    <source>
        <dbReference type="ARBA" id="ARBA00022842"/>
    </source>
</evidence>
<feature type="non-terminal residue" evidence="8">
    <location>
        <position position="376"/>
    </location>
</feature>
<dbReference type="Proteomes" id="UP000053558">
    <property type="component" value="Unassembled WGS sequence"/>
</dbReference>
<evidence type="ECO:0000256" key="1">
    <source>
        <dbReference type="ARBA" id="ARBA00001936"/>
    </source>
</evidence>
<dbReference type="PROSITE" id="PS51462">
    <property type="entry name" value="NUDIX"/>
    <property type="match status" value="1"/>
</dbReference>
<reference evidence="9" key="1">
    <citation type="journal article" date="2012" name="Science">
        <title>The Paleozoic origin of enzymatic lignin decomposition reconstructed from 31 fungal genomes.</title>
        <authorList>
            <person name="Floudas D."/>
            <person name="Binder M."/>
            <person name="Riley R."/>
            <person name="Barry K."/>
            <person name="Blanchette R.A."/>
            <person name="Henrissat B."/>
            <person name="Martinez A.T."/>
            <person name="Otillar R."/>
            <person name="Spatafora J.W."/>
            <person name="Yadav J.S."/>
            <person name="Aerts A."/>
            <person name="Benoit I."/>
            <person name="Boyd A."/>
            <person name="Carlson A."/>
            <person name="Copeland A."/>
            <person name="Coutinho P.M."/>
            <person name="de Vries R.P."/>
            <person name="Ferreira P."/>
            <person name="Findley K."/>
            <person name="Foster B."/>
            <person name="Gaskell J."/>
            <person name="Glotzer D."/>
            <person name="Gorecki P."/>
            <person name="Heitman J."/>
            <person name="Hesse C."/>
            <person name="Hori C."/>
            <person name="Igarashi K."/>
            <person name="Jurgens J.A."/>
            <person name="Kallen N."/>
            <person name="Kersten P."/>
            <person name="Kohler A."/>
            <person name="Kuees U."/>
            <person name="Kumar T.K.A."/>
            <person name="Kuo A."/>
            <person name="LaButti K."/>
            <person name="Larrondo L.F."/>
            <person name="Lindquist E."/>
            <person name="Ling A."/>
            <person name="Lombard V."/>
            <person name="Lucas S."/>
            <person name="Lundell T."/>
            <person name="Martin R."/>
            <person name="McLaughlin D.J."/>
            <person name="Morgenstern I."/>
            <person name="Morin E."/>
            <person name="Murat C."/>
            <person name="Nagy L.G."/>
            <person name="Nolan M."/>
            <person name="Ohm R.A."/>
            <person name="Patyshakuliyeva A."/>
            <person name="Rokas A."/>
            <person name="Ruiz-Duenas F.J."/>
            <person name="Sabat G."/>
            <person name="Salamov A."/>
            <person name="Samejima M."/>
            <person name="Schmutz J."/>
            <person name="Slot J.C."/>
            <person name="St John F."/>
            <person name="Stenlid J."/>
            <person name="Sun H."/>
            <person name="Sun S."/>
            <person name="Syed K."/>
            <person name="Tsang A."/>
            <person name="Wiebenga A."/>
            <person name="Young D."/>
            <person name="Pisabarro A."/>
            <person name="Eastwood D.C."/>
            <person name="Martin F."/>
            <person name="Cullen D."/>
            <person name="Grigoriev I.V."/>
            <person name="Hibbett D.S."/>
        </authorList>
    </citation>
    <scope>NUCLEOTIDE SEQUENCE [LARGE SCALE GENOMIC DNA]</scope>
    <source>
        <strain evidence="9">RWD-64-598 SS2</strain>
    </source>
</reference>
<dbReference type="FunFam" id="3.90.79.10:FF:000036">
    <property type="entry name" value="Nudix hydrolase 11"/>
    <property type="match status" value="1"/>
</dbReference>
<comment type="cofactor">
    <cofactor evidence="1">
        <name>Mn(2+)</name>
        <dbReference type="ChEBI" id="CHEBI:29035"/>
    </cofactor>
</comment>
<dbReference type="GeneID" id="19198886"/>
<dbReference type="GO" id="GO:0015938">
    <property type="term" value="P:coenzyme A catabolic process"/>
    <property type="evidence" value="ECO:0007669"/>
    <property type="project" value="TreeGrafter"/>
</dbReference>
<dbReference type="GO" id="GO:0034654">
    <property type="term" value="P:nucleobase-containing compound biosynthetic process"/>
    <property type="evidence" value="ECO:0007669"/>
    <property type="project" value="UniProtKB-ARBA"/>
</dbReference>
<feature type="domain" description="Nudix hydrolase" evidence="7">
    <location>
        <begin position="61"/>
        <end position="197"/>
    </location>
</feature>
<keyword evidence="4" id="KW-0378">Hydrolase</keyword>
<dbReference type="Pfam" id="PF00293">
    <property type="entry name" value="NUDIX"/>
    <property type="match status" value="1"/>
</dbReference>
<dbReference type="EMBL" id="JH711586">
    <property type="protein sequence ID" value="EIW76536.1"/>
    <property type="molecule type" value="Genomic_DNA"/>
</dbReference>
<organism evidence="8 9">
    <name type="scientific">Coniophora puteana (strain RWD-64-598)</name>
    <name type="common">Brown rot fungus</name>
    <dbReference type="NCBI Taxonomy" id="741705"/>
    <lineage>
        <taxon>Eukaryota</taxon>
        <taxon>Fungi</taxon>
        <taxon>Dikarya</taxon>
        <taxon>Basidiomycota</taxon>
        <taxon>Agaricomycotina</taxon>
        <taxon>Agaricomycetes</taxon>
        <taxon>Agaricomycetidae</taxon>
        <taxon>Boletales</taxon>
        <taxon>Coniophorineae</taxon>
        <taxon>Coniophoraceae</taxon>
        <taxon>Coniophora</taxon>
    </lineage>
</organism>
<dbReference type="SUPFAM" id="SSF55811">
    <property type="entry name" value="Nudix"/>
    <property type="match status" value="1"/>
</dbReference>
<comment type="cofactor">
    <cofactor evidence="2">
        <name>Mg(2+)</name>
        <dbReference type="ChEBI" id="CHEBI:18420"/>
    </cofactor>
</comment>
<keyword evidence="6" id="KW-0464">Manganese</keyword>
<evidence type="ECO:0000259" key="7">
    <source>
        <dbReference type="PROSITE" id="PS51462"/>
    </source>
</evidence>
<dbReference type="GO" id="GO:0090407">
    <property type="term" value="P:organophosphate biosynthetic process"/>
    <property type="evidence" value="ECO:0007669"/>
    <property type="project" value="UniProtKB-ARBA"/>
</dbReference>
<dbReference type="AlphaFoldDB" id="A0A5M3MBZ4"/>
<protein>
    <recommendedName>
        <fullName evidence="7">Nudix hydrolase domain-containing protein</fullName>
    </recommendedName>
</protein>
<evidence type="ECO:0000256" key="3">
    <source>
        <dbReference type="ARBA" id="ARBA00022723"/>
    </source>
</evidence>
<dbReference type="PANTHER" id="PTHR12992">
    <property type="entry name" value="NUDIX HYDROLASE"/>
    <property type="match status" value="1"/>
</dbReference>
<dbReference type="GO" id="GO:0005737">
    <property type="term" value="C:cytoplasm"/>
    <property type="evidence" value="ECO:0007669"/>
    <property type="project" value="UniProtKB-ARBA"/>
</dbReference>
<keyword evidence="3" id="KW-0479">Metal-binding</keyword>
<keyword evidence="5" id="KW-0460">Magnesium</keyword>
<dbReference type="Gene3D" id="3.90.79.10">
    <property type="entry name" value="Nucleoside Triphosphate Pyrophosphohydrolase"/>
    <property type="match status" value="1"/>
</dbReference>
<evidence type="ECO:0000313" key="8">
    <source>
        <dbReference type="EMBL" id="EIW76536.1"/>
    </source>
</evidence>
<dbReference type="InterPro" id="IPR000086">
    <property type="entry name" value="NUDIX_hydrolase_dom"/>
</dbReference>
<dbReference type="CDD" id="cd03426">
    <property type="entry name" value="NUDIX_CoAse_Nudt7"/>
    <property type="match status" value="1"/>
</dbReference>
<dbReference type="OrthoDB" id="10260614at2759"/>
<sequence length="376" mass="41212">MSSDDETSSGESAPMRFWRIPRPKRRYLKKQLPLLKEESRICIENFLDYRAARTRAEFPRSRSAAVLIALFVGREGDLYVLLSRRAAELRTYAGDTALPGGKVEPEDRSIEDTARREAYEEIGLPQDRVKVPLLCVMEPFLARNQVIVTPVVVLILDKTLQPQLNGFEVATLFSHPLRSFLDSTPPFPAPRSEPYHTWSDHAFGETGTTRVHRFLTGREAGGIKPVFGLTANILVAAASLGYGRPPSFEAQPPNAPTPRQQIARAIIMPGSALNEACRTEGISPDDAAGRLLRPPFAFNAPRVLEWARIGAQWDDLLSDDEDSPAPKAKPMIDATQLAVPAPTALADPASAADVVDAATRRGFVPPKIPTPPTPPT</sequence>
<evidence type="ECO:0000256" key="6">
    <source>
        <dbReference type="ARBA" id="ARBA00023211"/>
    </source>
</evidence>
<evidence type="ECO:0000256" key="2">
    <source>
        <dbReference type="ARBA" id="ARBA00001946"/>
    </source>
</evidence>
<dbReference type="InterPro" id="IPR015797">
    <property type="entry name" value="NUDIX_hydrolase-like_dom_sf"/>
</dbReference>
<dbReference type="RefSeq" id="XP_007773736.1">
    <property type="nucleotide sequence ID" value="XM_007775546.1"/>
</dbReference>
<accession>A0A5M3MBZ4</accession>
<evidence type="ECO:0000313" key="9">
    <source>
        <dbReference type="Proteomes" id="UP000053558"/>
    </source>
</evidence>